<keyword evidence="16" id="KW-1185">Reference proteome</keyword>
<dbReference type="GO" id="GO:0012505">
    <property type="term" value="C:endomembrane system"/>
    <property type="evidence" value="ECO:0007669"/>
    <property type="project" value="UniProtKB-SubCell"/>
</dbReference>
<dbReference type="Pfam" id="PF13246">
    <property type="entry name" value="Cation_ATPase"/>
    <property type="match status" value="1"/>
</dbReference>
<dbReference type="SUPFAM" id="SSF81660">
    <property type="entry name" value="Metal cation-transporting ATPase, ATP-binding domain N"/>
    <property type="match status" value="1"/>
</dbReference>
<keyword evidence="9" id="KW-1278">Translocase</keyword>
<reference evidence="15 16" key="1">
    <citation type="journal article" date="2010" name="Stand. Genomic Sci.">
        <title>Complete genome sequence of Methanothermus fervidus type strain (V24S).</title>
        <authorList>
            <person name="Anderson I."/>
            <person name="Djao O.D."/>
            <person name="Misra M."/>
            <person name="Chertkov O."/>
            <person name="Nolan M."/>
            <person name="Lucas S."/>
            <person name="Lapidus A."/>
            <person name="Del Rio T.G."/>
            <person name="Tice H."/>
            <person name="Cheng J.F."/>
            <person name="Tapia R."/>
            <person name="Han C."/>
            <person name="Goodwin L."/>
            <person name="Pitluck S."/>
            <person name="Liolios K."/>
            <person name="Ivanova N."/>
            <person name="Mavromatis K."/>
            <person name="Mikhailova N."/>
            <person name="Pati A."/>
            <person name="Brambilla E."/>
            <person name="Chen A."/>
            <person name="Palaniappan K."/>
            <person name="Land M."/>
            <person name="Hauser L."/>
            <person name="Chang Y.J."/>
            <person name="Jeffries C.D."/>
            <person name="Sikorski J."/>
            <person name="Spring S."/>
            <person name="Rohde M."/>
            <person name="Eichinger K."/>
            <person name="Huber H."/>
            <person name="Wirth R."/>
            <person name="Goker M."/>
            <person name="Detter J.C."/>
            <person name="Woyke T."/>
            <person name="Bristow J."/>
            <person name="Eisen J.A."/>
            <person name="Markowitz V."/>
            <person name="Hugenholtz P."/>
            <person name="Klenk H.P."/>
            <person name="Kyrpides N.C."/>
        </authorList>
    </citation>
    <scope>NUCLEOTIDE SEQUENCE [LARGE SCALE GENOMIC DNA]</scope>
    <source>
        <strain evidence="16">ATCC 43054 / DSM 2088 / JCM 10308 / V24 S</strain>
    </source>
</reference>
<evidence type="ECO:0000256" key="7">
    <source>
        <dbReference type="ARBA" id="ARBA00022837"/>
    </source>
</evidence>
<evidence type="ECO:0000256" key="4">
    <source>
        <dbReference type="ARBA" id="ARBA00022568"/>
    </source>
</evidence>
<dbReference type="GO" id="GO:0016887">
    <property type="term" value="F:ATP hydrolysis activity"/>
    <property type="evidence" value="ECO:0007669"/>
    <property type="project" value="InterPro"/>
</dbReference>
<keyword evidence="11" id="KW-0406">Ion transport</keyword>
<evidence type="ECO:0000256" key="9">
    <source>
        <dbReference type="ARBA" id="ARBA00022967"/>
    </source>
</evidence>
<feature type="transmembrane region" description="Helical" evidence="13">
    <location>
        <begin position="265"/>
        <end position="290"/>
    </location>
</feature>
<keyword evidence="7" id="KW-0106">Calcium</keyword>
<evidence type="ECO:0000256" key="8">
    <source>
        <dbReference type="ARBA" id="ARBA00022840"/>
    </source>
</evidence>
<evidence type="ECO:0000259" key="14">
    <source>
        <dbReference type="SMART" id="SM00831"/>
    </source>
</evidence>
<dbReference type="FunFam" id="3.40.50.1000:FF:000028">
    <property type="entry name" value="Calcium-transporting P-type ATPase, putative"/>
    <property type="match status" value="1"/>
</dbReference>
<feature type="transmembrane region" description="Helical" evidence="13">
    <location>
        <begin position="713"/>
        <end position="735"/>
    </location>
</feature>
<dbReference type="HOGENOM" id="CLU_002360_3_3_2"/>
<dbReference type="SMART" id="SM00831">
    <property type="entry name" value="Cation_ATPase_N"/>
    <property type="match status" value="1"/>
</dbReference>
<dbReference type="AlphaFoldDB" id="E3GXR9"/>
<name>E3GXR9_METFV</name>
<dbReference type="InterPro" id="IPR008250">
    <property type="entry name" value="ATPase_P-typ_transduc_dom_A_sf"/>
</dbReference>
<protein>
    <recommendedName>
        <fullName evidence="2">P-type Ca(2+) transporter</fullName>
        <ecNumber evidence="2">7.2.2.10</ecNumber>
    </recommendedName>
</protein>
<dbReference type="InterPro" id="IPR018303">
    <property type="entry name" value="ATPase_P-typ_P_site"/>
</dbReference>
<keyword evidence="10 13" id="KW-1133">Transmembrane helix</keyword>
<feature type="transmembrane region" description="Helical" evidence="13">
    <location>
        <begin position="771"/>
        <end position="791"/>
    </location>
</feature>
<dbReference type="InterPro" id="IPR044492">
    <property type="entry name" value="P_typ_ATPase_HD_dom"/>
</dbReference>
<dbReference type="GO" id="GO:0016020">
    <property type="term" value="C:membrane"/>
    <property type="evidence" value="ECO:0007669"/>
    <property type="project" value="InterPro"/>
</dbReference>
<dbReference type="Pfam" id="PF08282">
    <property type="entry name" value="Hydrolase_3"/>
    <property type="match status" value="1"/>
</dbReference>
<accession>E3GXR9</accession>
<dbReference type="Gene3D" id="2.70.150.10">
    <property type="entry name" value="Calcium-transporting ATPase, cytoplasmic transduction domain A"/>
    <property type="match status" value="1"/>
</dbReference>
<dbReference type="InterPro" id="IPR001757">
    <property type="entry name" value="P_typ_ATPase"/>
</dbReference>
<keyword evidence="4" id="KW-0109">Calcium transport</keyword>
<feature type="transmembrane region" description="Helical" evidence="13">
    <location>
        <begin position="79"/>
        <end position="98"/>
    </location>
</feature>
<dbReference type="Pfam" id="PF00122">
    <property type="entry name" value="E1-E2_ATPase"/>
    <property type="match status" value="1"/>
</dbReference>
<dbReference type="Pfam" id="PF00689">
    <property type="entry name" value="Cation_ATPase_C"/>
    <property type="match status" value="1"/>
</dbReference>
<dbReference type="EMBL" id="CP002278">
    <property type="protein sequence ID" value="ADP77101.1"/>
    <property type="molecule type" value="Genomic_DNA"/>
</dbReference>
<evidence type="ECO:0000256" key="12">
    <source>
        <dbReference type="ARBA" id="ARBA00023136"/>
    </source>
</evidence>
<dbReference type="PRINTS" id="PR00119">
    <property type="entry name" value="CATATPASE"/>
</dbReference>
<evidence type="ECO:0000313" key="16">
    <source>
        <dbReference type="Proteomes" id="UP000002315"/>
    </source>
</evidence>
<dbReference type="SFLD" id="SFLDF00027">
    <property type="entry name" value="p-type_atpase"/>
    <property type="match status" value="1"/>
</dbReference>
<keyword evidence="12 13" id="KW-0472">Membrane</keyword>
<feature type="domain" description="Cation-transporting P-type ATPase N-terminal" evidence="14">
    <location>
        <begin position="3"/>
        <end position="75"/>
    </location>
</feature>
<dbReference type="PANTHER" id="PTHR42861">
    <property type="entry name" value="CALCIUM-TRANSPORTING ATPASE"/>
    <property type="match status" value="1"/>
</dbReference>
<dbReference type="SFLD" id="SFLDG00002">
    <property type="entry name" value="C1.7:_P-type_atpase_like"/>
    <property type="match status" value="1"/>
</dbReference>
<organism evidence="15 16">
    <name type="scientific">Methanothermus fervidus (strain ATCC 43054 / DSM 2088 / JCM 10308 / V24 S)</name>
    <dbReference type="NCBI Taxonomy" id="523846"/>
    <lineage>
        <taxon>Archaea</taxon>
        <taxon>Methanobacteriati</taxon>
        <taxon>Methanobacteriota</taxon>
        <taxon>Methanomada group</taxon>
        <taxon>Methanobacteria</taxon>
        <taxon>Methanobacteriales</taxon>
        <taxon>Methanothermaceae</taxon>
        <taxon>Methanothermus</taxon>
    </lineage>
</organism>
<dbReference type="SFLD" id="SFLDS00003">
    <property type="entry name" value="Haloacid_Dehalogenase"/>
    <property type="match status" value="1"/>
</dbReference>
<dbReference type="NCBIfam" id="TIGR01522">
    <property type="entry name" value="ATPase-IIA2_Ca"/>
    <property type="match status" value="1"/>
</dbReference>
<evidence type="ECO:0000256" key="11">
    <source>
        <dbReference type="ARBA" id="ARBA00023065"/>
    </source>
</evidence>
<keyword evidence="6" id="KW-0547">Nucleotide-binding</keyword>
<dbReference type="SUPFAM" id="SSF81665">
    <property type="entry name" value="Calcium ATPase, transmembrane domain M"/>
    <property type="match status" value="1"/>
</dbReference>
<evidence type="ECO:0000256" key="2">
    <source>
        <dbReference type="ARBA" id="ARBA00012790"/>
    </source>
</evidence>
<dbReference type="SUPFAM" id="SSF81653">
    <property type="entry name" value="Calcium ATPase, transduction domain A"/>
    <property type="match status" value="1"/>
</dbReference>
<dbReference type="InterPro" id="IPR006068">
    <property type="entry name" value="ATPase_P-typ_cation-transptr_C"/>
</dbReference>
<comment type="subcellular location">
    <subcellularLocation>
        <location evidence="1">Endomembrane system</location>
        <topology evidence="1">Multi-pass membrane protein</topology>
    </subcellularLocation>
</comment>
<feature type="transmembrane region" description="Helical" evidence="13">
    <location>
        <begin position="235"/>
        <end position="253"/>
    </location>
</feature>
<dbReference type="PRINTS" id="PR00120">
    <property type="entry name" value="HATPASE"/>
</dbReference>
<evidence type="ECO:0000256" key="13">
    <source>
        <dbReference type="SAM" id="Phobius"/>
    </source>
</evidence>
<dbReference type="InterPro" id="IPR059000">
    <property type="entry name" value="ATPase_P-type_domA"/>
</dbReference>
<dbReference type="InterPro" id="IPR006408">
    <property type="entry name" value="P-type_ATPase_IIB"/>
</dbReference>
<dbReference type="SUPFAM" id="SSF56784">
    <property type="entry name" value="HAD-like"/>
    <property type="match status" value="1"/>
</dbReference>
<dbReference type="InterPro" id="IPR006413">
    <property type="entry name" value="P-type_ATPase_IIA_PMR1"/>
</dbReference>
<evidence type="ECO:0000256" key="1">
    <source>
        <dbReference type="ARBA" id="ARBA00004127"/>
    </source>
</evidence>
<dbReference type="Gene3D" id="1.20.1110.10">
    <property type="entry name" value="Calcium-transporting ATPase, transmembrane domain"/>
    <property type="match status" value="1"/>
</dbReference>
<dbReference type="Proteomes" id="UP000002315">
    <property type="component" value="Chromosome"/>
</dbReference>
<dbReference type="OrthoDB" id="8588at2157"/>
<keyword evidence="8" id="KW-0067">ATP-binding</keyword>
<keyword evidence="5 13" id="KW-0812">Transmembrane</keyword>
<dbReference type="EC" id="7.2.2.10" evidence="2"/>
<feature type="transmembrane region" description="Helical" evidence="13">
    <location>
        <begin position="55"/>
        <end position="73"/>
    </location>
</feature>
<dbReference type="KEGG" id="mfv:Mfer_0298"/>
<dbReference type="STRING" id="523846.Mfer_0298"/>
<keyword evidence="3" id="KW-0813">Transport</keyword>
<dbReference type="GO" id="GO:0005388">
    <property type="term" value="F:P-type calcium transporter activity"/>
    <property type="evidence" value="ECO:0007669"/>
    <property type="project" value="UniProtKB-EC"/>
</dbReference>
<dbReference type="InterPro" id="IPR023298">
    <property type="entry name" value="ATPase_P-typ_TM_dom_sf"/>
</dbReference>
<feature type="transmembrane region" description="Helical" evidence="13">
    <location>
        <begin position="803"/>
        <end position="822"/>
    </location>
</feature>
<dbReference type="GO" id="GO:0005524">
    <property type="term" value="F:ATP binding"/>
    <property type="evidence" value="ECO:0007669"/>
    <property type="project" value="UniProtKB-KW"/>
</dbReference>
<dbReference type="PROSITE" id="PS00154">
    <property type="entry name" value="ATPASE_E1_E2"/>
    <property type="match status" value="1"/>
</dbReference>
<dbReference type="NCBIfam" id="TIGR01517">
    <property type="entry name" value="ATPase-IIB_Ca"/>
    <property type="match status" value="1"/>
</dbReference>
<evidence type="ECO:0000256" key="10">
    <source>
        <dbReference type="ARBA" id="ARBA00022989"/>
    </source>
</evidence>
<gene>
    <name evidence="15" type="ordered locus">Mfer_0298</name>
</gene>
<dbReference type="NCBIfam" id="TIGR01494">
    <property type="entry name" value="ATPase_P-type"/>
    <property type="match status" value="2"/>
</dbReference>
<feature type="transmembrane region" description="Helical" evidence="13">
    <location>
        <begin position="741"/>
        <end position="759"/>
    </location>
</feature>
<dbReference type="InterPro" id="IPR023299">
    <property type="entry name" value="ATPase_P-typ_cyto_dom_N"/>
</dbReference>
<dbReference type="Gene3D" id="3.40.1110.10">
    <property type="entry name" value="Calcium-transporting ATPase, cytoplasmic domain N"/>
    <property type="match status" value="1"/>
</dbReference>
<evidence type="ECO:0000256" key="3">
    <source>
        <dbReference type="ARBA" id="ARBA00022448"/>
    </source>
</evidence>
<evidence type="ECO:0000256" key="5">
    <source>
        <dbReference type="ARBA" id="ARBA00022692"/>
    </source>
</evidence>
<dbReference type="Pfam" id="PF00690">
    <property type="entry name" value="Cation_ATPase_N"/>
    <property type="match status" value="1"/>
</dbReference>
<dbReference type="InterPro" id="IPR023214">
    <property type="entry name" value="HAD_sf"/>
</dbReference>
<dbReference type="InterPro" id="IPR004014">
    <property type="entry name" value="ATPase_P-typ_cation-transptr_N"/>
</dbReference>
<evidence type="ECO:0000256" key="6">
    <source>
        <dbReference type="ARBA" id="ARBA00022741"/>
    </source>
</evidence>
<proteinExistence type="predicted"/>
<sequence length="835" mass="93185">MEKLASMNTQEILKKFKSKETGLSEQEAKKRLKKFGKNELIERKVSPFRQFISQFMEYPMVILLVASIISWFVGDILDATVILAVVFINAVVGFIQEYKAEAAMEKLKKLISPEAVVIRNGKKRYIPSSELVPGDIVIIREGDTVPADLCILDASNLTIDESSITGESVPVKKADNPKNAKNTKDLIVYMQSKVVSGWGKGVVIATGMNTEVGKIAEVIQEKEEKTPLQKRIAKLSKTLSAFALSVCVLVFILQTLKGLPIFKTFLTAVALAVAAVPEGLPAVLTLTLALGMQKMAKNNAIIRKLLAVETLGSCNVICTDKTGTLTKNEMRVRESYLLSENAFKVCTLCNNATINEKAIGDPTEIALLHFAKEKGYKKEDLEKKYPRIKEIPFDSSRKMMSTIHKKGSNYYVFTKGAPEVVLKKCKYFESNGKVQKLEEEDIKEFKYVIKKMANKALRVMALAYKKTTELNGFEEDLIFLGFVGMMDPPRKEVFEAIKLCKKAGIDIVMITGDHKDTAFAIAKELGILNDKDKILTGEELDRMSDKEFESIVEDIKVYARTLPRQKLRIVKALQKKGYIVAMTGDGVNDAPALKKASIGVAMGSGTDVAKDTADMVLQDDNFATIVFAIKEGRTIFANIRRFVKFQLSTNIGAILSILSSSIADLPTPFTPIQILWINIIMDGPLAQALGLEPPEKDIMAKKPVKRDILSSKYLTEILYSGVIMAIGTLLIYYFYLNKFPSKAVTVAFTTFVFFQLFNVFNCKSNEPGNKFLLIALLASILLQIIIVYNSFMQKIFGTTSLLPFDWLFIVLVSSTILINKLLRRKKYDISNEWNR</sequence>
<dbReference type="InterPro" id="IPR036412">
    <property type="entry name" value="HAD-like_sf"/>
</dbReference>
<evidence type="ECO:0000313" key="15">
    <source>
        <dbReference type="EMBL" id="ADP77101.1"/>
    </source>
</evidence>
<dbReference type="Gene3D" id="3.40.50.1000">
    <property type="entry name" value="HAD superfamily/HAD-like"/>
    <property type="match status" value="1"/>
</dbReference>